<name>A0ABR4QID0_9CEST</name>
<comment type="caution">
    <text evidence="6">The sequence shown here is derived from an EMBL/GenBank/DDBJ whole genome shotgun (WGS) entry which is preliminary data.</text>
</comment>
<organism evidence="6 7">
    <name type="scientific">Taenia crassiceps</name>
    <dbReference type="NCBI Taxonomy" id="6207"/>
    <lineage>
        <taxon>Eukaryota</taxon>
        <taxon>Metazoa</taxon>
        <taxon>Spiralia</taxon>
        <taxon>Lophotrochozoa</taxon>
        <taxon>Platyhelminthes</taxon>
        <taxon>Cestoda</taxon>
        <taxon>Eucestoda</taxon>
        <taxon>Cyclophyllidea</taxon>
        <taxon>Taeniidae</taxon>
        <taxon>Taenia</taxon>
    </lineage>
</organism>
<dbReference type="Proteomes" id="UP001651158">
    <property type="component" value="Unassembled WGS sequence"/>
</dbReference>
<dbReference type="PANTHER" id="PTHR12103">
    <property type="entry name" value="5'-NUCLEOTIDASE DOMAIN-CONTAINING"/>
    <property type="match status" value="1"/>
</dbReference>
<keyword evidence="3" id="KW-0378">Hydrolase</keyword>
<keyword evidence="2" id="KW-0479">Metal-binding</keyword>
<dbReference type="NCBIfam" id="TIGR02244">
    <property type="entry name" value="HAD-IG-Ncltidse"/>
    <property type="match status" value="1"/>
</dbReference>
<evidence type="ECO:0000313" key="7">
    <source>
        <dbReference type="Proteomes" id="UP001651158"/>
    </source>
</evidence>
<evidence type="ECO:0000256" key="3">
    <source>
        <dbReference type="ARBA" id="ARBA00022801"/>
    </source>
</evidence>
<reference evidence="6 7" key="1">
    <citation type="journal article" date="2022" name="Front. Cell. Infect. Microbiol.">
        <title>The Genomes of Two Strains of Taenia crassiceps the Animal Model for the Study of Human Cysticercosis.</title>
        <authorList>
            <person name="Bobes R.J."/>
            <person name="Estrada K."/>
            <person name="Rios-Valencia D.G."/>
            <person name="Calderon-Gallegos A."/>
            <person name="de la Torre P."/>
            <person name="Carrero J.C."/>
            <person name="Sanchez-Flores A."/>
            <person name="Laclette J.P."/>
        </authorList>
    </citation>
    <scope>NUCLEOTIDE SEQUENCE [LARGE SCALE GENOMIC DNA]</scope>
    <source>
        <strain evidence="6">WFUcys</strain>
    </source>
</reference>
<evidence type="ECO:0000256" key="5">
    <source>
        <dbReference type="SAM" id="MobiDB-lite"/>
    </source>
</evidence>
<dbReference type="Pfam" id="PF05761">
    <property type="entry name" value="5_nucleotid"/>
    <property type="match status" value="1"/>
</dbReference>
<evidence type="ECO:0000256" key="4">
    <source>
        <dbReference type="ARBA" id="ARBA00022842"/>
    </source>
</evidence>
<comment type="similarity">
    <text evidence="1">Belongs to the 5'(3')-deoxyribonucleotidase family.</text>
</comment>
<evidence type="ECO:0000256" key="1">
    <source>
        <dbReference type="ARBA" id="ARBA00009589"/>
    </source>
</evidence>
<feature type="compositionally biased region" description="Pro residues" evidence="5">
    <location>
        <begin position="317"/>
        <end position="327"/>
    </location>
</feature>
<accession>A0ABR4QID0</accession>
<dbReference type="Gene3D" id="3.40.50.1000">
    <property type="entry name" value="HAD superfamily/HAD-like"/>
    <property type="match status" value="1"/>
</dbReference>
<dbReference type="EMBL" id="JAKROA010000003">
    <property type="protein sequence ID" value="KAL5109303.1"/>
    <property type="molecule type" value="Genomic_DNA"/>
</dbReference>
<dbReference type="SUPFAM" id="SSF56784">
    <property type="entry name" value="HAD-like"/>
    <property type="match status" value="1"/>
</dbReference>
<feature type="region of interest" description="Disordered" evidence="5">
    <location>
        <begin position="268"/>
        <end position="329"/>
    </location>
</feature>
<proteinExistence type="inferred from homology"/>
<sequence>MDVSEVFDSEIGSKSFKDFSTLQELLSEFSRKHGVKYKVSNSLRYNDGDPRKRTLVYTMALFSCVLKRAHQCPSSFRIEVRKGALQIVNRMMQHNHGKIAGDPEPVVDLTEQFNAYFLNAKLTSFAIVMAKVKAFEEATGSEFRVGRSDLFKPGEKEKEVYRYRRITYECIHYGQRKSLARCASGTAASGTSTARLGCMAKFDVRYAPEGFKISAVVMKHNHEVSPTATAAAGRFCRRKTSQYHQRRCLEGEAGENCEFGKDTELDKDQTSNGHCDGCSSKPSPSTGPFNECTHKQQAEGEDEKSSAPIKTSDDSSLPPPPSSPVPPCISRRVEVTKTAVAPQPYWIANPATLLTNSLPLEHSKKPSQVGPNAGSDTCPRELSQSERRLLLSGKMQRVLDKACHGDAKRFRECNSLLDELERCWAKEDSMLNACVETAPVMKSVPVDAIFANREVRLSEVDVYGFDYDYTLVNYTNDLAYFIFDKTIDLLVSKWKYPSELREVKYDPTFLIRGLHYDIKKGFIMKVDAYRNIQPGTVYKGLQPVPADVVQSTYNGLYIPSGLLRGSDYTKDHKMTQMMDFFDLPAAYAVCSVIEHFEKFGIHYQPECIYTDVREAVELIHRSGMLHSTICDDLERYVKPNPEIRDLLVHLASHARSLFLISNSGAEFITKGMRYVVGREWERFFDVIIVKANKPDFFRSNSAPFRAIDETGAFKSWEGVTKLERGQLYRGGNLNLLKELEGWQLQRVLYFGDHVYSDLADASNQWGWATAAVIPELETELSLANTEDYQKNLHRLVLLEELIIENQYCRTAVGQAVLTTWRKERDYLRHISKACFNPRFGSVFRCFHNYSYFAQRLGLYASMYTSSVTNLLHHPINHICYPRRALLPHEPH</sequence>
<dbReference type="InterPro" id="IPR023214">
    <property type="entry name" value="HAD_sf"/>
</dbReference>
<dbReference type="InterPro" id="IPR036412">
    <property type="entry name" value="HAD-like_sf"/>
</dbReference>
<evidence type="ECO:0000313" key="6">
    <source>
        <dbReference type="EMBL" id="KAL5109303.1"/>
    </source>
</evidence>
<protein>
    <submittedName>
        <fullName evidence="6">5'-nucleotidase domain-containing protein 3</fullName>
    </submittedName>
</protein>
<keyword evidence="4" id="KW-0460">Magnesium</keyword>
<dbReference type="PANTHER" id="PTHR12103:SF12">
    <property type="entry name" value="FI20020P1"/>
    <property type="match status" value="1"/>
</dbReference>
<gene>
    <name evidence="6" type="ORF">TcWFU_008132</name>
</gene>
<keyword evidence="7" id="KW-1185">Reference proteome</keyword>
<evidence type="ECO:0000256" key="2">
    <source>
        <dbReference type="ARBA" id="ARBA00022723"/>
    </source>
</evidence>
<dbReference type="InterPro" id="IPR008380">
    <property type="entry name" value="HAD-SF_hydro_IG_5-nucl"/>
</dbReference>
<feature type="region of interest" description="Disordered" evidence="5">
    <location>
        <begin position="361"/>
        <end position="382"/>
    </location>
</feature>